<dbReference type="EMBL" id="QGKX02001621">
    <property type="protein sequence ID" value="KAF3501499.1"/>
    <property type="molecule type" value="Genomic_DNA"/>
</dbReference>
<evidence type="ECO:0000313" key="3">
    <source>
        <dbReference type="EMBL" id="KAF3501499.1"/>
    </source>
</evidence>
<feature type="transmembrane region" description="Helical" evidence="2">
    <location>
        <begin position="39"/>
        <end position="58"/>
    </location>
</feature>
<gene>
    <name evidence="3" type="ORF">F2Q69_00044503</name>
</gene>
<feature type="transmembrane region" description="Helical" evidence="2">
    <location>
        <begin position="79"/>
        <end position="96"/>
    </location>
</feature>
<dbReference type="InterPro" id="IPR007246">
    <property type="entry name" value="Gaa1"/>
</dbReference>
<feature type="compositionally biased region" description="Basic and acidic residues" evidence="1">
    <location>
        <begin position="1"/>
        <end position="19"/>
    </location>
</feature>
<evidence type="ECO:0000313" key="4">
    <source>
        <dbReference type="Proteomes" id="UP000712600"/>
    </source>
</evidence>
<accession>A0A8S9NK95</accession>
<dbReference type="AlphaFoldDB" id="A0A8S9NK95"/>
<dbReference type="PANTHER" id="PTHR13304">
    <property type="entry name" value="GLYCOSYLPHOSPHATIDYLINOSITOL ANCHOR ATTACHMENT 1 PROTEIN"/>
    <property type="match status" value="1"/>
</dbReference>
<sequence>MATEKQDKEEEVKTDDGSPKIKPRPIVQLGIFLISHSPVFSVVFSAAGVMALLLLPLLAKNTYISENALMPDIEFSSTLLNDALHGLCSLIGMFLMEANWLTT</sequence>
<evidence type="ECO:0000256" key="1">
    <source>
        <dbReference type="SAM" id="MobiDB-lite"/>
    </source>
</evidence>
<dbReference type="PANTHER" id="PTHR13304:SF0">
    <property type="entry name" value="GLYCOSYLPHOSPHATIDYLINOSITOL ANCHOR ATTACHMENT 1 PROTEIN"/>
    <property type="match status" value="1"/>
</dbReference>
<feature type="region of interest" description="Disordered" evidence="1">
    <location>
        <begin position="1"/>
        <end position="21"/>
    </location>
</feature>
<reference evidence="3" key="1">
    <citation type="submission" date="2019-12" db="EMBL/GenBank/DDBJ databases">
        <title>Genome sequencing and annotation of Brassica cretica.</title>
        <authorList>
            <person name="Studholme D.J."/>
            <person name="Sarris P."/>
        </authorList>
    </citation>
    <scope>NUCLEOTIDE SEQUENCE</scope>
    <source>
        <strain evidence="3">PFS-109/04</strain>
        <tissue evidence="3">Leaf</tissue>
    </source>
</reference>
<proteinExistence type="predicted"/>
<protein>
    <submittedName>
        <fullName evidence="3">Uncharacterized protein</fullName>
    </submittedName>
</protein>
<keyword evidence="2" id="KW-1133">Transmembrane helix</keyword>
<dbReference type="GO" id="GO:0016255">
    <property type="term" value="P:attachment of GPI anchor to protein"/>
    <property type="evidence" value="ECO:0007669"/>
    <property type="project" value="TreeGrafter"/>
</dbReference>
<dbReference type="Proteomes" id="UP000712600">
    <property type="component" value="Unassembled WGS sequence"/>
</dbReference>
<comment type="caution">
    <text evidence="3">The sequence shown here is derived from an EMBL/GenBank/DDBJ whole genome shotgun (WGS) entry which is preliminary data.</text>
</comment>
<keyword evidence="2" id="KW-0472">Membrane</keyword>
<organism evidence="3 4">
    <name type="scientific">Brassica cretica</name>
    <name type="common">Mustard</name>
    <dbReference type="NCBI Taxonomy" id="69181"/>
    <lineage>
        <taxon>Eukaryota</taxon>
        <taxon>Viridiplantae</taxon>
        <taxon>Streptophyta</taxon>
        <taxon>Embryophyta</taxon>
        <taxon>Tracheophyta</taxon>
        <taxon>Spermatophyta</taxon>
        <taxon>Magnoliopsida</taxon>
        <taxon>eudicotyledons</taxon>
        <taxon>Gunneridae</taxon>
        <taxon>Pentapetalae</taxon>
        <taxon>rosids</taxon>
        <taxon>malvids</taxon>
        <taxon>Brassicales</taxon>
        <taxon>Brassicaceae</taxon>
        <taxon>Brassiceae</taxon>
        <taxon>Brassica</taxon>
    </lineage>
</organism>
<evidence type="ECO:0000256" key="2">
    <source>
        <dbReference type="SAM" id="Phobius"/>
    </source>
</evidence>
<dbReference type="GO" id="GO:0042765">
    <property type="term" value="C:GPI-anchor transamidase complex"/>
    <property type="evidence" value="ECO:0007669"/>
    <property type="project" value="InterPro"/>
</dbReference>
<keyword evidence="2" id="KW-0812">Transmembrane</keyword>
<name>A0A8S9NK95_BRACR</name>